<evidence type="ECO:0000313" key="1">
    <source>
        <dbReference type="EMBL" id="ABY39617.1"/>
    </source>
</evidence>
<sequence length="126" mass="13013">MCLMCGPAAKTILNITRRNLLKGLGAASLTAAIPFRAESADSEPGQIVFFGGPIITVEPGAEQVEAVAVTNGVISAAGSKAEILDKKATDVLLVDLKGCTLLPGFHRSRKPPHNAEYLSARSGQGG</sequence>
<dbReference type="Proteomes" id="UP000008545">
    <property type="component" value="Chromosome II"/>
</dbReference>
<dbReference type="AlphaFoldDB" id="A9WYV1"/>
<dbReference type="KEGG" id="bmt:BSUIS_B0631"/>
<name>A9WYV1_BRUSI</name>
<dbReference type="EMBL" id="CP000912">
    <property type="protein sequence ID" value="ABY39617.1"/>
    <property type="molecule type" value="Genomic_DNA"/>
</dbReference>
<dbReference type="InterPro" id="IPR019546">
    <property type="entry name" value="TAT_signal_bac_arc"/>
</dbReference>
<dbReference type="HOGENOM" id="CLU_1977354_0_0_5"/>
<dbReference type="GO" id="GO:0016810">
    <property type="term" value="F:hydrolase activity, acting on carbon-nitrogen (but not peptide) bonds"/>
    <property type="evidence" value="ECO:0007669"/>
    <property type="project" value="InterPro"/>
</dbReference>
<dbReference type="InterPro" id="IPR011059">
    <property type="entry name" value="Metal-dep_hydrolase_composite"/>
</dbReference>
<reference evidence="1 2" key="1">
    <citation type="submission" date="2007-12" db="EMBL/GenBank/DDBJ databases">
        <title>Brucella suis ATCC 23445 whole genome shotgun sequencing project.</title>
        <authorList>
            <person name="Setubal J.C."/>
            <person name="Bowns C."/>
            <person name="Boyle S."/>
            <person name="Crasta O.R."/>
            <person name="Czar M.J."/>
            <person name="Dharmanolla C."/>
            <person name="Gillespie J.J."/>
            <person name="Kenyon R.W."/>
            <person name="Lu J."/>
            <person name="Mane S."/>
            <person name="Mohapatra S."/>
            <person name="Nagrani S."/>
            <person name="Purkayastha A."/>
            <person name="Rajasimha H.K."/>
            <person name="Shallom J.M."/>
            <person name="Shallom S."/>
            <person name="Shukla M."/>
            <person name="Snyder E.E."/>
            <person name="Sobral B.W."/>
            <person name="Wattam A.R."/>
            <person name="Will R."/>
            <person name="Williams K."/>
            <person name="Yoo H."/>
            <person name="Bruce D."/>
            <person name="Detter C."/>
            <person name="Munk C."/>
            <person name="Brettin T.S."/>
        </authorList>
    </citation>
    <scope>NUCLEOTIDE SEQUENCE [LARGE SCALE GENOMIC DNA]</scope>
    <source>
        <strain evidence="2">ATCC 23445 / NCTC 10510</strain>
    </source>
</reference>
<accession>A9WYV1</accession>
<dbReference type="NCBIfam" id="TIGR01409">
    <property type="entry name" value="TAT_signal_seq"/>
    <property type="match status" value="1"/>
</dbReference>
<dbReference type="PROSITE" id="PS51318">
    <property type="entry name" value="TAT"/>
    <property type="match status" value="1"/>
</dbReference>
<evidence type="ECO:0008006" key="3">
    <source>
        <dbReference type="Google" id="ProtNLM"/>
    </source>
</evidence>
<organism evidence="1 2">
    <name type="scientific">Brucella suis (strain ATCC 23445 / NCTC 10510)</name>
    <dbReference type="NCBI Taxonomy" id="470137"/>
    <lineage>
        <taxon>Bacteria</taxon>
        <taxon>Pseudomonadati</taxon>
        <taxon>Pseudomonadota</taxon>
        <taxon>Alphaproteobacteria</taxon>
        <taxon>Hyphomicrobiales</taxon>
        <taxon>Brucellaceae</taxon>
        <taxon>Brucella/Ochrobactrum group</taxon>
        <taxon>Brucella</taxon>
    </lineage>
</organism>
<gene>
    <name evidence="1" type="ordered locus">BSUIS_B0631</name>
</gene>
<dbReference type="SUPFAM" id="SSF51338">
    <property type="entry name" value="Composite domain of metallo-dependent hydrolases"/>
    <property type="match status" value="1"/>
</dbReference>
<dbReference type="InterPro" id="IPR006311">
    <property type="entry name" value="TAT_signal"/>
</dbReference>
<protein>
    <recommendedName>
        <fullName evidence="3">Twin-arginine translocation signal domain-containing protein</fullName>
    </recommendedName>
</protein>
<proteinExistence type="predicted"/>
<dbReference type="Gene3D" id="2.30.40.10">
    <property type="entry name" value="Urease, subunit C, domain 1"/>
    <property type="match status" value="1"/>
</dbReference>
<evidence type="ECO:0000313" key="2">
    <source>
        <dbReference type="Proteomes" id="UP000008545"/>
    </source>
</evidence>